<evidence type="ECO:0000313" key="3">
    <source>
        <dbReference type="Proteomes" id="UP000006160"/>
    </source>
</evidence>
<gene>
    <name evidence="2" type="ORF">CLG_A0012</name>
</gene>
<dbReference type="AlphaFoldDB" id="A0A9N7B8U1"/>
<name>A0A9N7B8U1_CLOBO</name>
<geneLocation type="plasmid" evidence="2 3">
    <name>pCLG2</name>
</geneLocation>
<protein>
    <submittedName>
        <fullName evidence="2">Uncharacterized protein</fullName>
    </submittedName>
</protein>
<accession>A0A9N7B8U1</accession>
<keyword evidence="2" id="KW-0614">Plasmid</keyword>
<keyword evidence="1" id="KW-0175">Coiled coil</keyword>
<dbReference type="EMBL" id="CP001660">
    <property type="protein sequence ID" value="ACT33716.1"/>
    <property type="molecule type" value="Genomic_DNA"/>
</dbReference>
<feature type="coiled-coil region" evidence="1">
    <location>
        <begin position="302"/>
        <end position="329"/>
    </location>
</feature>
<sequence length="405" mass="48094">MERTYNVFIDNGLYVLGNEINKEVNEITLEDIKNSTNIFAKRFEQYANCVYYKKNVSMGFQNSAYTQGLKKDKETKKERETRYEKVLNQYNLILNNIGNDEYCSICGEKHIKLNADINYIKSFTRCWMPHIHANTFINYINNLQMVNICPICLYLSMISIFNFEKVGDKIILYNSDNHEFMNDYTYDKQIQVKNNIAICAKECKEKINSIKSITETIKKVVDEGNKYDGYIEAISFINSAQNESYEENLISRKDLKFISTLTNKALRDEFERLGFFKDLITRRLQNDYIGCILRNLRSNYVENISMNLLNEIEEEYSKLKKEKLQLIKKVCEKVYKINDIDEIKELKEVDSFNKFEELLIKWNDIYVNNKNKNLFDLDQYDMLVDFKEFKSTKNRMIIAFMNLNI</sequence>
<evidence type="ECO:0000313" key="2">
    <source>
        <dbReference type="EMBL" id="ACT33716.1"/>
    </source>
</evidence>
<dbReference type="Proteomes" id="UP000006160">
    <property type="component" value="Plasmid pCLG2"/>
</dbReference>
<organism evidence="2 3">
    <name type="scientific">Clostridium botulinum D str. 1873</name>
    <dbReference type="NCBI Taxonomy" id="592027"/>
    <lineage>
        <taxon>Bacteria</taxon>
        <taxon>Bacillati</taxon>
        <taxon>Bacillota</taxon>
        <taxon>Clostridia</taxon>
        <taxon>Eubacteriales</taxon>
        <taxon>Clostridiaceae</taxon>
        <taxon>Clostridium</taxon>
    </lineage>
</organism>
<proteinExistence type="predicted"/>
<reference evidence="2 3" key="1">
    <citation type="submission" date="2009-10" db="EMBL/GenBank/DDBJ databases">
        <authorList>
            <person name="Joardar V."/>
            <person name="Shrivastava S."/>
            <person name="Brinkac L.M."/>
            <person name="Harkins D.M."/>
            <person name="Durkin A.S."/>
            <person name="Sutton G."/>
        </authorList>
    </citation>
    <scope>NUCLEOTIDE SEQUENCE [LARGE SCALE GENOMIC DNA]</scope>
    <source>
        <strain evidence="3">D str. 1873</strain>
        <plasmid evidence="2 3">pCLG2</plasmid>
    </source>
</reference>
<dbReference type="RefSeq" id="WP_012775911.1">
    <property type="nucleotide sequence ID" value="NC_012945.1"/>
</dbReference>
<evidence type="ECO:0000256" key="1">
    <source>
        <dbReference type="SAM" id="Coils"/>
    </source>
</evidence>